<evidence type="ECO:0008006" key="3">
    <source>
        <dbReference type="Google" id="ProtNLM"/>
    </source>
</evidence>
<keyword evidence="2" id="KW-1185">Reference proteome</keyword>
<reference evidence="1 2" key="1">
    <citation type="submission" date="2018-10" db="EMBL/GenBank/DDBJ databases">
        <title>Genomic Encyclopedia of Archaeal and Bacterial Type Strains, Phase II (KMG-II): from individual species to whole genera.</title>
        <authorList>
            <person name="Goeker M."/>
        </authorList>
    </citation>
    <scope>NUCLEOTIDE SEQUENCE [LARGE SCALE GENOMIC DNA]</scope>
    <source>
        <strain evidence="1 2">DSM 14954</strain>
    </source>
</reference>
<dbReference type="Proteomes" id="UP000278962">
    <property type="component" value="Unassembled WGS sequence"/>
</dbReference>
<accession>A0A660L6A5</accession>
<dbReference type="RefSeq" id="WP_121247464.1">
    <property type="nucleotide sequence ID" value="NZ_RBIL01000001.1"/>
</dbReference>
<dbReference type="SUPFAM" id="SSF52402">
    <property type="entry name" value="Adenine nucleotide alpha hydrolases-like"/>
    <property type="match status" value="1"/>
</dbReference>
<gene>
    <name evidence="1" type="ORF">C8N24_0404</name>
</gene>
<dbReference type="Gene3D" id="3.40.50.620">
    <property type="entry name" value="HUPs"/>
    <property type="match status" value="1"/>
</dbReference>
<dbReference type="InterPro" id="IPR014729">
    <property type="entry name" value="Rossmann-like_a/b/a_fold"/>
</dbReference>
<proteinExistence type="predicted"/>
<dbReference type="AlphaFoldDB" id="A0A660L6A5"/>
<dbReference type="EMBL" id="RBIL01000001">
    <property type="protein sequence ID" value="RKQ90592.1"/>
    <property type="molecule type" value="Genomic_DNA"/>
</dbReference>
<comment type="caution">
    <text evidence="1">The sequence shown here is derived from an EMBL/GenBank/DDBJ whole genome shotgun (WGS) entry which is preliminary data.</text>
</comment>
<protein>
    <recommendedName>
        <fullName evidence="3">Universal stress protein family protein</fullName>
    </recommendedName>
</protein>
<name>A0A660L6A5_9ACTN</name>
<evidence type="ECO:0000313" key="2">
    <source>
        <dbReference type="Proteomes" id="UP000278962"/>
    </source>
</evidence>
<sequence length="161" mass="17262">MAAHVIVLANRTAAAPELIEALVHRGERGPIVATLVMPAGGPGTAERAVAHERLEGALMEWRRAGIKSCDGMVCDPHPLEALSEVWDPMRHDEVIVATLPGQSSRWIRADLPHAVARYTGVSVMHVVAHDPEEHVVTSPAPVHEKAPLGPLSVLAWGGRRS</sequence>
<dbReference type="OrthoDB" id="5297508at2"/>
<organism evidence="1 2">
    <name type="scientific">Solirubrobacter pauli</name>
    <dbReference type="NCBI Taxonomy" id="166793"/>
    <lineage>
        <taxon>Bacteria</taxon>
        <taxon>Bacillati</taxon>
        <taxon>Actinomycetota</taxon>
        <taxon>Thermoleophilia</taxon>
        <taxon>Solirubrobacterales</taxon>
        <taxon>Solirubrobacteraceae</taxon>
        <taxon>Solirubrobacter</taxon>
    </lineage>
</organism>
<evidence type="ECO:0000313" key="1">
    <source>
        <dbReference type="EMBL" id="RKQ90592.1"/>
    </source>
</evidence>